<dbReference type="InterPro" id="IPR049484">
    <property type="entry name" value="Rv0078-like_C"/>
</dbReference>
<dbReference type="GO" id="GO:0006355">
    <property type="term" value="P:regulation of DNA-templated transcription"/>
    <property type="evidence" value="ECO:0007669"/>
    <property type="project" value="UniProtKB-ARBA"/>
</dbReference>
<name>A0ABD6FEF1_9PSEU</name>
<dbReference type="AlphaFoldDB" id="A0ABD6FEF1"/>
<evidence type="ECO:0000259" key="5">
    <source>
        <dbReference type="PROSITE" id="PS50977"/>
    </source>
</evidence>
<dbReference type="SUPFAM" id="SSF46689">
    <property type="entry name" value="Homeodomain-like"/>
    <property type="match status" value="1"/>
</dbReference>
<protein>
    <submittedName>
        <fullName evidence="6">TetR/AcrR family transcriptional regulator</fullName>
    </submittedName>
</protein>
<dbReference type="InterPro" id="IPR001647">
    <property type="entry name" value="HTH_TetR"/>
</dbReference>
<dbReference type="PRINTS" id="PR00455">
    <property type="entry name" value="HTHTETR"/>
</dbReference>
<keyword evidence="2 4" id="KW-0238">DNA-binding</keyword>
<dbReference type="Pfam" id="PF21351">
    <property type="entry name" value="TetR_C_41"/>
    <property type="match status" value="1"/>
</dbReference>
<evidence type="ECO:0000313" key="7">
    <source>
        <dbReference type="Proteomes" id="UP000249324"/>
    </source>
</evidence>
<proteinExistence type="predicted"/>
<keyword evidence="1" id="KW-0805">Transcription regulation</keyword>
<dbReference type="PROSITE" id="PS01081">
    <property type="entry name" value="HTH_TETR_1"/>
    <property type="match status" value="1"/>
</dbReference>
<dbReference type="Pfam" id="PF00440">
    <property type="entry name" value="TetR_N"/>
    <property type="match status" value="1"/>
</dbReference>
<sequence>MATVRARPASARKTRYASATRDDLVRSAVALFTTHGYAGTSLDVIAARARVTKGALYHHFRDKQDLFEAAFSAVEKKVYAKLKKVLATSENLWVKAGLVVREYLQSCLDPAYQRIVIHEGPVVMGWQRWRDAQEGLSFGVIRDAIADLRAAGGLSGLPVEVTARLVCGALSTAATMIANSPDPKRVSEETEDAVVRLLGLVRAGAEAQGLR</sequence>
<gene>
    <name evidence="6" type="ORF">DIU77_009335</name>
</gene>
<feature type="DNA-binding region" description="H-T-H motif" evidence="4">
    <location>
        <begin position="41"/>
        <end position="60"/>
    </location>
</feature>
<dbReference type="InterPro" id="IPR023772">
    <property type="entry name" value="DNA-bd_HTH_TetR-type_CS"/>
</dbReference>
<dbReference type="PANTHER" id="PTHR30055:SF234">
    <property type="entry name" value="HTH-TYPE TRANSCRIPTIONAL REGULATOR BETI"/>
    <property type="match status" value="1"/>
</dbReference>
<dbReference type="InterPro" id="IPR009057">
    <property type="entry name" value="Homeodomain-like_sf"/>
</dbReference>
<dbReference type="InterPro" id="IPR050109">
    <property type="entry name" value="HTH-type_TetR-like_transc_reg"/>
</dbReference>
<dbReference type="PROSITE" id="PS50977">
    <property type="entry name" value="HTH_TETR_2"/>
    <property type="match status" value="1"/>
</dbReference>
<evidence type="ECO:0000256" key="3">
    <source>
        <dbReference type="ARBA" id="ARBA00023163"/>
    </source>
</evidence>
<accession>A0ABD6FEF1</accession>
<feature type="domain" description="HTH tetR-type" evidence="5">
    <location>
        <begin position="18"/>
        <end position="78"/>
    </location>
</feature>
<dbReference type="Gene3D" id="1.10.357.10">
    <property type="entry name" value="Tetracycline Repressor, domain 2"/>
    <property type="match status" value="1"/>
</dbReference>
<evidence type="ECO:0000256" key="2">
    <source>
        <dbReference type="ARBA" id="ARBA00023125"/>
    </source>
</evidence>
<organism evidence="6 7">
    <name type="scientific">Thermocrispum agreste</name>
    <dbReference type="NCBI Taxonomy" id="37925"/>
    <lineage>
        <taxon>Bacteria</taxon>
        <taxon>Bacillati</taxon>
        <taxon>Actinomycetota</taxon>
        <taxon>Actinomycetes</taxon>
        <taxon>Pseudonocardiales</taxon>
        <taxon>Pseudonocardiaceae</taxon>
        <taxon>Thermocrispum</taxon>
    </lineage>
</organism>
<evidence type="ECO:0000256" key="1">
    <source>
        <dbReference type="ARBA" id="ARBA00023015"/>
    </source>
</evidence>
<dbReference type="GO" id="GO:0003677">
    <property type="term" value="F:DNA binding"/>
    <property type="evidence" value="ECO:0007669"/>
    <property type="project" value="UniProtKB-UniRule"/>
</dbReference>
<dbReference type="Proteomes" id="UP000249324">
    <property type="component" value="Unassembled WGS sequence"/>
</dbReference>
<comment type="caution">
    <text evidence="6">The sequence shown here is derived from an EMBL/GenBank/DDBJ whole genome shotgun (WGS) entry which is preliminary data.</text>
</comment>
<keyword evidence="3" id="KW-0804">Transcription</keyword>
<dbReference type="EMBL" id="QGUI02000098">
    <property type="protein sequence ID" value="MFO7192430.1"/>
    <property type="molecule type" value="Genomic_DNA"/>
</dbReference>
<evidence type="ECO:0000256" key="4">
    <source>
        <dbReference type="PROSITE-ProRule" id="PRU00335"/>
    </source>
</evidence>
<evidence type="ECO:0000313" key="6">
    <source>
        <dbReference type="EMBL" id="MFO7192430.1"/>
    </source>
</evidence>
<dbReference type="PANTHER" id="PTHR30055">
    <property type="entry name" value="HTH-TYPE TRANSCRIPTIONAL REGULATOR RUTR"/>
    <property type="match status" value="1"/>
</dbReference>
<reference evidence="6 7" key="1">
    <citation type="journal article" date="2021" name="BMC Genomics">
        <title>Genome-resolved metagenome and metatranscriptome analyses of thermophilic composting reveal key bacterial players and their metabolic interactions.</title>
        <authorList>
            <person name="Braga L.P.P."/>
            <person name="Pereira R.V."/>
            <person name="Martins L.F."/>
            <person name="Moura L.M.S."/>
            <person name="Sanchez F.B."/>
            <person name="Patane J.S.L."/>
            <person name="da Silva A.M."/>
            <person name="Setubal J.C."/>
        </authorList>
    </citation>
    <scope>NUCLEOTIDE SEQUENCE [LARGE SCALE GENOMIC DNA]</scope>
    <source>
        <strain evidence="6">ZC4RG45</strain>
    </source>
</reference>